<evidence type="ECO:0000256" key="2">
    <source>
        <dbReference type="PROSITE-ProRule" id="PRU00335"/>
    </source>
</evidence>
<dbReference type="InterPro" id="IPR009057">
    <property type="entry name" value="Homeodomain-like_sf"/>
</dbReference>
<evidence type="ECO:0000313" key="5">
    <source>
        <dbReference type="EMBL" id="SFH23605.1"/>
    </source>
</evidence>
<sequence>MASVNAGRVTRMSAARKPEETGSPDSADRPRLSRAERRRQTEQRILASARREFAERGYERTTIRGVAGAAGVDPALVMQYFGSKDQLFRQSVHVPAEEELPAEPAEFAELLLSILGVKLSGQPASMPLLRSAFTHPEATEAVRASLAGQIAQGAAVIPAEDPELRSALLVAVLLGVTTGRHLLELDHLRDASPEQITDLLRPAFQALVGGPTEPSAGQDA</sequence>
<dbReference type="Pfam" id="PF17920">
    <property type="entry name" value="TetR_C_16"/>
    <property type="match status" value="1"/>
</dbReference>
<dbReference type="SUPFAM" id="SSF46689">
    <property type="entry name" value="Homeodomain-like"/>
    <property type="match status" value="1"/>
</dbReference>
<dbReference type="Gene3D" id="1.10.10.60">
    <property type="entry name" value="Homeodomain-like"/>
    <property type="match status" value="1"/>
</dbReference>
<feature type="DNA-binding region" description="H-T-H motif" evidence="2">
    <location>
        <begin position="62"/>
        <end position="81"/>
    </location>
</feature>
<evidence type="ECO:0000256" key="3">
    <source>
        <dbReference type="SAM" id="MobiDB-lite"/>
    </source>
</evidence>
<dbReference type="PROSITE" id="PS50977">
    <property type="entry name" value="HTH_TETR_2"/>
    <property type="match status" value="1"/>
</dbReference>
<dbReference type="PANTHER" id="PTHR30055:SF235">
    <property type="entry name" value="TRANSCRIPTIONAL REGULATORY PROTEIN"/>
    <property type="match status" value="1"/>
</dbReference>
<evidence type="ECO:0000259" key="4">
    <source>
        <dbReference type="PROSITE" id="PS50977"/>
    </source>
</evidence>
<organism evidence="5 6">
    <name type="scientific">Actinopolymorpha cephalotaxi</name>
    <dbReference type="NCBI Taxonomy" id="504797"/>
    <lineage>
        <taxon>Bacteria</taxon>
        <taxon>Bacillati</taxon>
        <taxon>Actinomycetota</taxon>
        <taxon>Actinomycetes</taxon>
        <taxon>Propionibacteriales</taxon>
        <taxon>Actinopolymorphaceae</taxon>
        <taxon>Actinopolymorpha</taxon>
    </lineage>
</organism>
<proteinExistence type="predicted"/>
<evidence type="ECO:0000313" key="6">
    <source>
        <dbReference type="Proteomes" id="UP000199052"/>
    </source>
</evidence>
<dbReference type="GO" id="GO:0000976">
    <property type="term" value="F:transcription cis-regulatory region binding"/>
    <property type="evidence" value="ECO:0007669"/>
    <property type="project" value="TreeGrafter"/>
</dbReference>
<evidence type="ECO:0000256" key="1">
    <source>
        <dbReference type="ARBA" id="ARBA00023125"/>
    </source>
</evidence>
<dbReference type="AlphaFoldDB" id="A0A1I2YDH5"/>
<dbReference type="EMBL" id="FOOI01000014">
    <property type="protein sequence ID" value="SFH23605.1"/>
    <property type="molecule type" value="Genomic_DNA"/>
</dbReference>
<reference evidence="5 6" key="1">
    <citation type="submission" date="2016-10" db="EMBL/GenBank/DDBJ databases">
        <authorList>
            <person name="de Groot N.N."/>
        </authorList>
    </citation>
    <scope>NUCLEOTIDE SEQUENCE [LARGE SCALE GENOMIC DNA]</scope>
    <source>
        <strain evidence="5 6">CPCC 202808</strain>
    </source>
</reference>
<keyword evidence="1 2" id="KW-0238">DNA-binding</keyword>
<dbReference type="GO" id="GO:0003700">
    <property type="term" value="F:DNA-binding transcription factor activity"/>
    <property type="evidence" value="ECO:0007669"/>
    <property type="project" value="TreeGrafter"/>
</dbReference>
<dbReference type="Proteomes" id="UP000199052">
    <property type="component" value="Unassembled WGS sequence"/>
</dbReference>
<dbReference type="Pfam" id="PF00440">
    <property type="entry name" value="TetR_N"/>
    <property type="match status" value="1"/>
</dbReference>
<dbReference type="PANTHER" id="PTHR30055">
    <property type="entry name" value="HTH-TYPE TRANSCRIPTIONAL REGULATOR RUTR"/>
    <property type="match status" value="1"/>
</dbReference>
<feature type="compositionally biased region" description="Basic and acidic residues" evidence="3">
    <location>
        <begin position="16"/>
        <end position="42"/>
    </location>
</feature>
<dbReference type="InterPro" id="IPR001647">
    <property type="entry name" value="HTH_TetR"/>
</dbReference>
<accession>A0A1I2YDH5</accession>
<dbReference type="Gene3D" id="1.10.357.10">
    <property type="entry name" value="Tetracycline Repressor, domain 2"/>
    <property type="match status" value="1"/>
</dbReference>
<feature type="domain" description="HTH tetR-type" evidence="4">
    <location>
        <begin position="39"/>
        <end position="99"/>
    </location>
</feature>
<dbReference type="InterPro" id="IPR041678">
    <property type="entry name" value="TetR_C_16"/>
</dbReference>
<protein>
    <submittedName>
        <fullName evidence="5">DNA-binding transcriptional regulator, AcrR family</fullName>
    </submittedName>
</protein>
<dbReference type="InterPro" id="IPR036271">
    <property type="entry name" value="Tet_transcr_reg_TetR-rel_C_sf"/>
</dbReference>
<feature type="region of interest" description="Disordered" evidence="3">
    <location>
        <begin position="1"/>
        <end position="42"/>
    </location>
</feature>
<dbReference type="SUPFAM" id="SSF48498">
    <property type="entry name" value="Tetracyclin repressor-like, C-terminal domain"/>
    <property type="match status" value="1"/>
</dbReference>
<dbReference type="InterPro" id="IPR050109">
    <property type="entry name" value="HTH-type_TetR-like_transc_reg"/>
</dbReference>
<gene>
    <name evidence="5" type="ORF">SAMN05421678_11437</name>
</gene>
<dbReference type="PRINTS" id="PR00455">
    <property type="entry name" value="HTHTETR"/>
</dbReference>
<name>A0A1I2YDH5_9ACTN</name>